<dbReference type="AlphaFoldDB" id="A0AA38LBE6"/>
<dbReference type="EMBL" id="JAHRHJ020000004">
    <property type="protein sequence ID" value="KAH9318964.1"/>
    <property type="molecule type" value="Genomic_DNA"/>
</dbReference>
<dbReference type="PANTHER" id="PTHR11654">
    <property type="entry name" value="OLIGOPEPTIDE TRANSPORTER-RELATED"/>
    <property type="match status" value="1"/>
</dbReference>
<gene>
    <name evidence="1" type="ORF">KI387_020733</name>
</gene>
<dbReference type="InterPro" id="IPR036259">
    <property type="entry name" value="MFS_trans_sf"/>
</dbReference>
<protein>
    <recommendedName>
        <fullName evidence="3">Peptide transporter</fullName>
    </recommendedName>
</protein>
<organism evidence="1 2">
    <name type="scientific">Taxus chinensis</name>
    <name type="common">Chinese yew</name>
    <name type="synonym">Taxus wallichiana var. chinensis</name>
    <dbReference type="NCBI Taxonomy" id="29808"/>
    <lineage>
        <taxon>Eukaryota</taxon>
        <taxon>Viridiplantae</taxon>
        <taxon>Streptophyta</taxon>
        <taxon>Embryophyta</taxon>
        <taxon>Tracheophyta</taxon>
        <taxon>Spermatophyta</taxon>
        <taxon>Pinopsida</taxon>
        <taxon>Pinidae</taxon>
        <taxon>Conifers II</taxon>
        <taxon>Cupressales</taxon>
        <taxon>Taxaceae</taxon>
        <taxon>Taxus</taxon>
    </lineage>
</organism>
<comment type="caution">
    <text evidence="1">The sequence shown here is derived from an EMBL/GenBank/DDBJ whole genome shotgun (WGS) entry which is preliminary data.</text>
</comment>
<evidence type="ECO:0008006" key="3">
    <source>
        <dbReference type="Google" id="ProtNLM"/>
    </source>
</evidence>
<dbReference type="OMA" id="MAYFVIA"/>
<proteinExistence type="predicted"/>
<reference evidence="1 2" key="1">
    <citation type="journal article" date="2021" name="Nat. Plants">
        <title>The Taxus genome provides insights into paclitaxel biosynthesis.</title>
        <authorList>
            <person name="Xiong X."/>
            <person name="Gou J."/>
            <person name="Liao Q."/>
            <person name="Li Y."/>
            <person name="Zhou Q."/>
            <person name="Bi G."/>
            <person name="Li C."/>
            <person name="Du R."/>
            <person name="Wang X."/>
            <person name="Sun T."/>
            <person name="Guo L."/>
            <person name="Liang H."/>
            <person name="Lu P."/>
            <person name="Wu Y."/>
            <person name="Zhang Z."/>
            <person name="Ro D.K."/>
            <person name="Shang Y."/>
            <person name="Huang S."/>
            <person name="Yan J."/>
        </authorList>
    </citation>
    <scope>NUCLEOTIDE SEQUENCE [LARGE SCALE GENOMIC DNA]</scope>
    <source>
        <strain evidence="1">Ta-2019</strain>
    </source>
</reference>
<feature type="non-terminal residue" evidence="1">
    <location>
        <position position="72"/>
    </location>
</feature>
<evidence type="ECO:0000313" key="2">
    <source>
        <dbReference type="Proteomes" id="UP000824469"/>
    </source>
</evidence>
<sequence length="72" mass="8122">YEFVERLAFAGIWANLVVYLTNKLHEGTVSSARNVTNWIGTLSLTPLLGAYIADTYLGRFRTFAVFSCIYIL</sequence>
<feature type="non-terminal residue" evidence="1">
    <location>
        <position position="1"/>
    </location>
</feature>
<evidence type="ECO:0000313" key="1">
    <source>
        <dbReference type="EMBL" id="KAH9318964.1"/>
    </source>
</evidence>
<name>A0AA38LBE6_TAXCH</name>
<dbReference type="Proteomes" id="UP000824469">
    <property type="component" value="Unassembled WGS sequence"/>
</dbReference>
<accession>A0AA38LBE6</accession>
<keyword evidence="2" id="KW-1185">Reference proteome</keyword>
<dbReference type="Gene3D" id="1.20.1250.20">
    <property type="entry name" value="MFS general substrate transporter like domains"/>
    <property type="match status" value="1"/>
</dbReference>